<feature type="transmembrane region" description="Helical" evidence="2">
    <location>
        <begin position="582"/>
        <end position="607"/>
    </location>
</feature>
<comment type="caution">
    <text evidence="3">The sequence shown here is derived from an EMBL/GenBank/DDBJ whole genome shotgun (WGS) entry which is preliminary data.</text>
</comment>
<evidence type="ECO:0000313" key="3">
    <source>
        <dbReference type="EMBL" id="GAA3565485.1"/>
    </source>
</evidence>
<reference evidence="4" key="1">
    <citation type="journal article" date="2019" name="Int. J. Syst. Evol. Microbiol.">
        <title>The Global Catalogue of Microorganisms (GCM) 10K type strain sequencing project: providing services to taxonomists for standard genome sequencing and annotation.</title>
        <authorList>
            <consortium name="The Broad Institute Genomics Platform"/>
            <consortium name="The Broad Institute Genome Sequencing Center for Infectious Disease"/>
            <person name="Wu L."/>
            <person name="Ma J."/>
        </authorList>
    </citation>
    <scope>NUCLEOTIDE SEQUENCE [LARGE SCALE GENOMIC DNA]</scope>
    <source>
        <strain evidence="4">JCM 17326</strain>
    </source>
</reference>
<dbReference type="InterPro" id="IPR013324">
    <property type="entry name" value="RNA_pol_sigma_r3/r4-like"/>
</dbReference>
<feature type="region of interest" description="Disordered" evidence="1">
    <location>
        <begin position="242"/>
        <end position="299"/>
    </location>
</feature>
<feature type="compositionally biased region" description="Basic residues" evidence="1">
    <location>
        <begin position="553"/>
        <end position="575"/>
    </location>
</feature>
<feature type="region of interest" description="Disordered" evidence="1">
    <location>
        <begin position="363"/>
        <end position="575"/>
    </location>
</feature>
<feature type="compositionally biased region" description="Basic and acidic residues" evidence="1">
    <location>
        <begin position="280"/>
        <end position="292"/>
    </location>
</feature>
<evidence type="ECO:0000313" key="4">
    <source>
        <dbReference type="Proteomes" id="UP001500630"/>
    </source>
</evidence>
<evidence type="ECO:0000256" key="2">
    <source>
        <dbReference type="SAM" id="Phobius"/>
    </source>
</evidence>
<organism evidence="3 4">
    <name type="scientific">Nonomuraea rosea</name>
    <dbReference type="NCBI Taxonomy" id="638574"/>
    <lineage>
        <taxon>Bacteria</taxon>
        <taxon>Bacillati</taxon>
        <taxon>Actinomycetota</taxon>
        <taxon>Actinomycetes</taxon>
        <taxon>Streptosporangiales</taxon>
        <taxon>Streptosporangiaceae</taxon>
        <taxon>Nonomuraea</taxon>
    </lineage>
</organism>
<evidence type="ECO:0008006" key="5">
    <source>
        <dbReference type="Google" id="ProtNLM"/>
    </source>
</evidence>
<dbReference type="RefSeq" id="WP_345565697.1">
    <property type="nucleotide sequence ID" value="NZ_BAABDQ010000011.1"/>
</dbReference>
<proteinExistence type="predicted"/>
<dbReference type="Gene3D" id="1.20.140.160">
    <property type="match status" value="1"/>
</dbReference>
<gene>
    <name evidence="3" type="ORF">GCM10022419_052670</name>
</gene>
<feature type="compositionally biased region" description="Basic and acidic residues" evidence="1">
    <location>
        <begin position="257"/>
        <end position="272"/>
    </location>
</feature>
<dbReference type="SUPFAM" id="SSF88659">
    <property type="entry name" value="Sigma3 and sigma4 domains of RNA polymerase sigma factors"/>
    <property type="match status" value="1"/>
</dbReference>
<accession>A0ABP6XHU3</accession>
<evidence type="ECO:0000256" key="1">
    <source>
        <dbReference type="SAM" id="MobiDB-lite"/>
    </source>
</evidence>
<keyword evidence="4" id="KW-1185">Reference proteome</keyword>
<sequence>MSQPLTGQRHRAEVIAELYDRYAAGLFAYCADQLGDLGSASDVLVAVLTSVPDAEPPRAALYALARREIHRRDVTYSPPAVDALVDPASALVERTLRELRPHQREVLMLCAVCGLSKAELAWVLDVAPDTAGELAVGAGHRFRQALGTALLNLGARVPSQAADVYGALGIAPLDDVLRRLPWPAPPGGLRVYFAGSRSPAPGPLFVKPRWPAPPVWPQPLAKADPASSTVIFPAELMSPPAPSRVPVHDATTAPMPKVRDRYDPLDTARPLRDPLGSARPLRDPLDTGRSLRDPLGASRPWEQPFFLSAPDDPDDLGPFATGDVILPKDSPEPFATGDVILPKDALEPYVPGDVFGDVLVHKGPARPVQEPPPFAEQPPGLPSGWAGVPPLSRPDVPPSGWVGVQSVSRPDVPPSGWAAAQPLSRADVRPAPWAPLRQSSRPEEPLQEAAPLFKPRAKPGPKSGGKTGAKHGGKSSNKQGGKRGGQSEEPVYRLPMTEEPREEPPAAEPFGGPSLAKPSLGRPSPGEPGRLSAGGPLRAAGQGPSSMLDPRPIRARPMPKRRPVVTRRPQKQRRRRDRHYDWAWELIGFLVCVVIAMIVFFSVPIFID</sequence>
<keyword evidence="2" id="KW-0812">Transmembrane</keyword>
<dbReference type="Proteomes" id="UP001500630">
    <property type="component" value="Unassembled WGS sequence"/>
</dbReference>
<name>A0ABP6XHU3_9ACTN</name>
<protein>
    <recommendedName>
        <fullName evidence="5">RNA polymerase sigma factor 70 region 4 type 2 domain-containing protein</fullName>
    </recommendedName>
</protein>
<feature type="compositionally biased region" description="Pro residues" evidence="1">
    <location>
        <begin position="369"/>
        <end position="381"/>
    </location>
</feature>
<keyword evidence="2" id="KW-0472">Membrane</keyword>
<keyword evidence="2" id="KW-1133">Transmembrane helix</keyword>
<dbReference type="EMBL" id="BAABDQ010000011">
    <property type="protein sequence ID" value="GAA3565485.1"/>
    <property type="molecule type" value="Genomic_DNA"/>
</dbReference>